<dbReference type="Proteomes" id="UP000746612">
    <property type="component" value="Unassembled WGS sequence"/>
</dbReference>
<accession>A0A4E9EJ62</accession>
<sequence>MNARPLMTEKTADMIDVWQGLSWPQTRLVPECSITYIDWDKYNESLKLHTESKDMPRMGDESSISYKDLGKPTLLGLIHDVPSSHTNYWSPRCPMNNIEIAKIELPCVRHIGGRASSRPFLRVMAVEKRVRRCMLWKPTKSPMVRFSVGDGEDDTDRGQAQAMTTSADCFIFS</sequence>
<organism evidence="2">
    <name type="scientific">Gibberella zeae</name>
    <name type="common">Wheat head blight fungus</name>
    <name type="synonym">Fusarium graminearum</name>
    <dbReference type="NCBI Taxonomy" id="5518"/>
    <lineage>
        <taxon>Eukaryota</taxon>
        <taxon>Fungi</taxon>
        <taxon>Dikarya</taxon>
        <taxon>Ascomycota</taxon>
        <taxon>Pezizomycotina</taxon>
        <taxon>Sordariomycetes</taxon>
        <taxon>Hypocreomycetidae</taxon>
        <taxon>Hypocreales</taxon>
        <taxon>Nectriaceae</taxon>
        <taxon>Fusarium</taxon>
    </lineage>
</organism>
<protein>
    <submittedName>
        <fullName evidence="2">Uncharacterized protein</fullName>
    </submittedName>
</protein>
<reference evidence="1" key="2">
    <citation type="submission" date="2021-03" db="EMBL/GenBank/DDBJ databases">
        <authorList>
            <person name="Alouane T."/>
            <person name="Langin T."/>
            <person name="Bonhomme L."/>
        </authorList>
    </citation>
    <scope>NUCLEOTIDE SEQUENCE</scope>
    <source>
        <strain evidence="1">MDC_Fg202</strain>
    </source>
</reference>
<proteinExistence type="predicted"/>
<dbReference type="EMBL" id="CAJPIJ010000146">
    <property type="protein sequence ID" value="CAG1988862.1"/>
    <property type="molecule type" value="Genomic_DNA"/>
</dbReference>
<evidence type="ECO:0000313" key="2">
    <source>
        <dbReference type="EMBL" id="VIO62692.1"/>
    </source>
</evidence>
<evidence type="ECO:0000313" key="1">
    <source>
        <dbReference type="EMBL" id="CAG1988862.1"/>
    </source>
</evidence>
<name>A0A4E9EJ62_GIBZA</name>
<dbReference type="AlphaFoldDB" id="A0A4E9EJ62"/>
<gene>
    <name evidence="2" type="ORF">FUG_LOCUS477631</name>
    <name evidence="1" type="ORF">MDCFG202_LOCUS306967</name>
</gene>
<dbReference type="EMBL" id="CAAKMV010000163">
    <property type="protein sequence ID" value="VIO62692.1"/>
    <property type="molecule type" value="Genomic_DNA"/>
</dbReference>
<reference evidence="2" key="1">
    <citation type="submission" date="2019-04" db="EMBL/GenBank/DDBJ databases">
        <authorList>
            <person name="Melise S."/>
            <person name="Noan J."/>
            <person name="Okalmin O."/>
        </authorList>
    </citation>
    <scope>NUCLEOTIDE SEQUENCE</scope>
    <source>
        <strain evidence="2">FN9</strain>
    </source>
</reference>